<organism evidence="3">
    <name type="scientific">Caenorhabditis brenneri</name>
    <name type="common">Nematode worm</name>
    <dbReference type="NCBI Taxonomy" id="135651"/>
    <lineage>
        <taxon>Eukaryota</taxon>
        <taxon>Metazoa</taxon>
        <taxon>Ecdysozoa</taxon>
        <taxon>Nematoda</taxon>
        <taxon>Chromadorea</taxon>
        <taxon>Rhabditida</taxon>
        <taxon>Rhabditina</taxon>
        <taxon>Rhabditomorpha</taxon>
        <taxon>Rhabditoidea</taxon>
        <taxon>Rhabditidae</taxon>
        <taxon>Peloderinae</taxon>
        <taxon>Caenorhabditis</taxon>
    </lineage>
</organism>
<dbReference type="GO" id="GO:0045087">
    <property type="term" value="P:innate immune response"/>
    <property type="evidence" value="ECO:0007669"/>
    <property type="project" value="TreeGrafter"/>
</dbReference>
<evidence type="ECO:0000313" key="3">
    <source>
        <dbReference type="Proteomes" id="UP000008068"/>
    </source>
</evidence>
<sequence>MPSEIAVRLRHDHITMSFFGTSYTKYQKIDNRCRIFINGRGDSIVNGDYMEVFKKDYIETLFLVARIEDFDRFHAKLSFDALQPPAEKPLNPADFHRFSDLLKTLETPDKKPLHVFVLDFSGMKIDVSCHIMSLVQPGFLKYVGIRSSYETMDYHAIYKSMVEMEQWKMAKNLCVKEKFDFPLVGLFNAERVDLHRKGITPADLTRLKEGLLENKTLDYFFINFPFLSDSTRYEAAFGQCHEEKEESKRWFFEVPDSQTKCLEFTYISNKLSHTSTTNQVRKHLQLIKFSRINKTGIENAAYR</sequence>
<gene>
    <name evidence="2" type="ORF">CAEBREN_09664</name>
</gene>
<dbReference type="Proteomes" id="UP000008068">
    <property type="component" value="Unassembled WGS sequence"/>
</dbReference>
<dbReference type="Pfam" id="PF01827">
    <property type="entry name" value="FTH"/>
    <property type="match status" value="1"/>
</dbReference>
<dbReference type="PANTHER" id="PTHR23015:SF4">
    <property type="entry name" value="DUF38 DOMAIN-CONTAINING PROTEIN-RELATED"/>
    <property type="match status" value="1"/>
</dbReference>
<dbReference type="EMBL" id="GL379944">
    <property type="protein sequence ID" value="EGT37250.1"/>
    <property type="molecule type" value="Genomic_DNA"/>
</dbReference>
<dbReference type="HOGENOM" id="CLU_918973_0_0_1"/>
<keyword evidence="3" id="KW-1185">Reference proteome</keyword>
<dbReference type="PANTHER" id="PTHR23015">
    <property type="entry name" value="UNCHARACTERIZED C.ELEGANS PROTEIN"/>
    <property type="match status" value="1"/>
</dbReference>
<dbReference type="InParanoid" id="G0NTP4"/>
<protein>
    <recommendedName>
        <fullName evidence="1">DUF38 domain-containing protein</fullName>
    </recommendedName>
</protein>
<accession>G0NTP4</accession>
<reference evidence="3" key="1">
    <citation type="submission" date="2011-07" db="EMBL/GenBank/DDBJ databases">
        <authorList>
            <consortium name="Caenorhabditis brenneri Sequencing and Analysis Consortium"/>
            <person name="Wilson R.K."/>
        </authorList>
    </citation>
    <scope>NUCLEOTIDE SEQUENCE [LARGE SCALE GENOMIC DNA]</scope>
    <source>
        <strain evidence="3">PB2801</strain>
    </source>
</reference>
<proteinExistence type="predicted"/>
<evidence type="ECO:0000259" key="1">
    <source>
        <dbReference type="Pfam" id="PF01827"/>
    </source>
</evidence>
<evidence type="ECO:0000313" key="2">
    <source>
        <dbReference type="EMBL" id="EGT37250.1"/>
    </source>
</evidence>
<dbReference type="InterPro" id="IPR040161">
    <property type="entry name" value="FB224"/>
</dbReference>
<name>G0NTP4_CAEBE</name>
<feature type="domain" description="DUF38" evidence="1">
    <location>
        <begin position="98"/>
        <end position="225"/>
    </location>
</feature>
<dbReference type="InterPro" id="IPR002900">
    <property type="entry name" value="DUF38/FTH_CAE_spp"/>
</dbReference>
<dbReference type="AlphaFoldDB" id="G0NTP4"/>